<dbReference type="GO" id="GO:0016301">
    <property type="term" value="F:kinase activity"/>
    <property type="evidence" value="ECO:0007669"/>
    <property type="project" value="UniProtKB-KW"/>
</dbReference>
<evidence type="ECO:0000256" key="1">
    <source>
        <dbReference type="ARBA" id="ARBA00022679"/>
    </source>
</evidence>
<keyword evidence="2 4" id="KW-0418">Kinase</keyword>
<comment type="caution">
    <text evidence="4">The sequence shown here is derived from an EMBL/GenBank/DDBJ whole genome shotgun (WGS) entry which is preliminary data.</text>
</comment>
<dbReference type="OrthoDB" id="9792663at2"/>
<evidence type="ECO:0000259" key="3">
    <source>
        <dbReference type="Pfam" id="PF00294"/>
    </source>
</evidence>
<protein>
    <submittedName>
        <fullName evidence="4">Carbohydrate kinase family protein</fullName>
    </submittedName>
</protein>
<evidence type="ECO:0000256" key="2">
    <source>
        <dbReference type="ARBA" id="ARBA00022777"/>
    </source>
</evidence>
<reference evidence="4 5" key="1">
    <citation type="submission" date="2017-10" db="EMBL/GenBank/DDBJ databases">
        <title>Frigbacter circumglobatus gen. nov. sp. nov., isolated from sediment cultured in situ.</title>
        <authorList>
            <person name="Zhao Z."/>
        </authorList>
    </citation>
    <scope>NUCLEOTIDE SEQUENCE [LARGE SCALE GENOMIC DNA]</scope>
    <source>
        <strain evidence="4 5">ZYL</strain>
    </source>
</reference>
<accession>A0A2G4YTC6</accession>
<dbReference type="PANTHER" id="PTHR10584:SF166">
    <property type="entry name" value="RIBOKINASE"/>
    <property type="match status" value="1"/>
</dbReference>
<dbReference type="InterPro" id="IPR029056">
    <property type="entry name" value="Ribokinase-like"/>
</dbReference>
<dbReference type="AlphaFoldDB" id="A0A2G4YTC6"/>
<dbReference type="PANTHER" id="PTHR10584">
    <property type="entry name" value="SUGAR KINASE"/>
    <property type="match status" value="1"/>
</dbReference>
<evidence type="ECO:0000313" key="4">
    <source>
        <dbReference type="EMBL" id="PHZ85553.1"/>
    </source>
</evidence>
<name>A0A2G4YTC6_9PROT</name>
<keyword evidence="5" id="KW-1185">Reference proteome</keyword>
<sequence length="380" mass="40901">MPALRHPTKKALSIGSVMIDIITVIADNDIELMTLHNQTSSYLMLEQGRKIESESIDDYVGGGGANTAVCMGRLGMEMDILALIKEDLNGKKIRRRLEEENIGLTHLQILTQVGSGVAVHVSSHDRNAAIFTHRGANCCLDADMVKAIKFTPYELVYITNLSNESADQFPLIVSRAQEADCFIASNPGIRQLTRRSEDFLSCLPAINLLSINKVECEALIPHLVSSHQPKALHPTIAAADPDSLPPLLVNGFHFAGFSMGLLAAMKILAAQGPDYVVITDGSKGAYLLKDDILYYCPPMEVVMRGSAGAGDSFSSTLASLISAGNAPDVSLYAASLNAVSVISEVDTQTGLLTFDQLSQAVARDLGQKTITQQITQWDVS</sequence>
<dbReference type="EMBL" id="PDEM01000009">
    <property type="protein sequence ID" value="PHZ85553.1"/>
    <property type="molecule type" value="Genomic_DNA"/>
</dbReference>
<dbReference type="Pfam" id="PF00294">
    <property type="entry name" value="PfkB"/>
    <property type="match status" value="2"/>
</dbReference>
<dbReference type="InterPro" id="IPR002139">
    <property type="entry name" value="Ribo/fructo_kinase"/>
</dbReference>
<dbReference type="InParanoid" id="A0A2G4YTC6"/>
<dbReference type="Gene3D" id="3.40.1190.20">
    <property type="match status" value="1"/>
</dbReference>
<feature type="domain" description="Carbohydrate kinase PfkB" evidence="3">
    <location>
        <begin position="47"/>
        <end position="223"/>
    </location>
</feature>
<dbReference type="InterPro" id="IPR011611">
    <property type="entry name" value="PfkB_dom"/>
</dbReference>
<dbReference type="GO" id="GO:0005829">
    <property type="term" value="C:cytosol"/>
    <property type="evidence" value="ECO:0007669"/>
    <property type="project" value="TreeGrafter"/>
</dbReference>
<dbReference type="Proteomes" id="UP000229730">
    <property type="component" value="Unassembled WGS sequence"/>
</dbReference>
<proteinExistence type="predicted"/>
<gene>
    <name evidence="4" type="ORF">CRD36_02335</name>
</gene>
<evidence type="ECO:0000313" key="5">
    <source>
        <dbReference type="Proteomes" id="UP000229730"/>
    </source>
</evidence>
<dbReference type="PRINTS" id="PR00990">
    <property type="entry name" value="RIBOKINASE"/>
</dbReference>
<organism evidence="4 5">
    <name type="scientific">Paremcibacter congregatus</name>
    <dbReference type="NCBI Taxonomy" id="2043170"/>
    <lineage>
        <taxon>Bacteria</taxon>
        <taxon>Pseudomonadati</taxon>
        <taxon>Pseudomonadota</taxon>
        <taxon>Alphaproteobacteria</taxon>
        <taxon>Emcibacterales</taxon>
        <taxon>Emcibacteraceae</taxon>
        <taxon>Paremcibacter</taxon>
    </lineage>
</organism>
<dbReference type="RefSeq" id="WP_099471136.1">
    <property type="nucleotide sequence ID" value="NZ_CAXBMK010000004.1"/>
</dbReference>
<dbReference type="SUPFAM" id="SSF53613">
    <property type="entry name" value="Ribokinase-like"/>
    <property type="match status" value="1"/>
</dbReference>
<feature type="domain" description="Carbohydrate kinase PfkB" evidence="3">
    <location>
        <begin position="261"/>
        <end position="350"/>
    </location>
</feature>
<keyword evidence="1" id="KW-0808">Transferase</keyword>
<dbReference type="GO" id="GO:0006796">
    <property type="term" value="P:phosphate-containing compound metabolic process"/>
    <property type="evidence" value="ECO:0007669"/>
    <property type="project" value="UniProtKB-ARBA"/>
</dbReference>